<protein>
    <recommendedName>
        <fullName evidence="9">mRNA export factor GLE1</fullName>
    </recommendedName>
    <alternativeName>
        <fullName evidence="10">Nucleoporin GLE1</fullName>
    </alternativeName>
</protein>
<dbReference type="GO" id="GO:0005543">
    <property type="term" value="F:phospholipid binding"/>
    <property type="evidence" value="ECO:0007669"/>
    <property type="project" value="TreeGrafter"/>
</dbReference>
<comment type="subcellular location">
    <subcellularLocation>
        <location evidence="1">Nucleus</location>
        <location evidence="1">Nuclear pore complex</location>
    </subcellularLocation>
</comment>
<accession>A0AAV9JG04</accession>
<evidence type="ECO:0000256" key="9">
    <source>
        <dbReference type="ARBA" id="ARBA00026227"/>
    </source>
</evidence>
<evidence type="ECO:0000256" key="4">
    <source>
        <dbReference type="ARBA" id="ARBA00022816"/>
    </source>
</evidence>
<gene>
    <name evidence="12" type="ORF">LTR36_005378</name>
</gene>
<evidence type="ECO:0000256" key="1">
    <source>
        <dbReference type="ARBA" id="ARBA00004567"/>
    </source>
</evidence>
<feature type="compositionally biased region" description="Basic and acidic residues" evidence="11">
    <location>
        <begin position="111"/>
        <end position="204"/>
    </location>
</feature>
<evidence type="ECO:0000313" key="12">
    <source>
        <dbReference type="EMBL" id="KAK4543733.1"/>
    </source>
</evidence>
<proteinExistence type="inferred from homology"/>
<keyword evidence="13" id="KW-1185">Reference proteome</keyword>
<organism evidence="12 13">
    <name type="scientific">Oleoguttula mirabilis</name>
    <dbReference type="NCBI Taxonomy" id="1507867"/>
    <lineage>
        <taxon>Eukaryota</taxon>
        <taxon>Fungi</taxon>
        <taxon>Dikarya</taxon>
        <taxon>Ascomycota</taxon>
        <taxon>Pezizomycotina</taxon>
        <taxon>Dothideomycetes</taxon>
        <taxon>Dothideomycetidae</taxon>
        <taxon>Mycosphaerellales</taxon>
        <taxon>Teratosphaeriaceae</taxon>
        <taxon>Oleoguttula</taxon>
    </lineage>
</organism>
<dbReference type="PANTHER" id="PTHR12960">
    <property type="entry name" value="GLE-1-RELATED"/>
    <property type="match status" value="1"/>
</dbReference>
<dbReference type="Proteomes" id="UP001324427">
    <property type="component" value="Unassembled WGS sequence"/>
</dbReference>
<name>A0AAV9JG04_9PEZI</name>
<dbReference type="InterPro" id="IPR038506">
    <property type="entry name" value="GLE1-like_sf"/>
</dbReference>
<comment type="similarity">
    <text evidence="2">Belongs to the GLE1 family.</text>
</comment>
<feature type="region of interest" description="Disordered" evidence="11">
    <location>
        <begin position="1"/>
        <end position="48"/>
    </location>
</feature>
<feature type="compositionally biased region" description="Pro residues" evidence="11">
    <location>
        <begin position="217"/>
        <end position="228"/>
    </location>
</feature>
<evidence type="ECO:0000313" key="13">
    <source>
        <dbReference type="Proteomes" id="UP001324427"/>
    </source>
</evidence>
<keyword evidence="3" id="KW-0813">Transport</keyword>
<reference evidence="12 13" key="1">
    <citation type="submission" date="2021-11" db="EMBL/GenBank/DDBJ databases">
        <title>Black yeast isolated from Biological Soil Crust.</title>
        <authorList>
            <person name="Kurbessoian T."/>
        </authorList>
    </citation>
    <scope>NUCLEOTIDE SEQUENCE [LARGE SCALE GENOMIC DNA]</scope>
    <source>
        <strain evidence="12 13">CCFEE 5522</strain>
    </source>
</reference>
<evidence type="ECO:0000256" key="3">
    <source>
        <dbReference type="ARBA" id="ARBA00022448"/>
    </source>
</evidence>
<dbReference type="GO" id="GO:0044614">
    <property type="term" value="C:nuclear pore cytoplasmic filaments"/>
    <property type="evidence" value="ECO:0007669"/>
    <property type="project" value="TreeGrafter"/>
</dbReference>
<keyword evidence="5" id="KW-0653">Protein transport</keyword>
<evidence type="ECO:0000256" key="6">
    <source>
        <dbReference type="ARBA" id="ARBA00023010"/>
    </source>
</evidence>
<evidence type="ECO:0000256" key="2">
    <source>
        <dbReference type="ARBA" id="ARBA00011056"/>
    </source>
</evidence>
<dbReference type="GO" id="GO:0015031">
    <property type="term" value="P:protein transport"/>
    <property type="evidence" value="ECO:0007669"/>
    <property type="project" value="UniProtKB-KW"/>
</dbReference>
<feature type="compositionally biased region" description="Low complexity" evidence="11">
    <location>
        <begin position="245"/>
        <end position="259"/>
    </location>
</feature>
<feature type="region of interest" description="Disordered" evidence="11">
    <location>
        <begin position="111"/>
        <end position="272"/>
    </location>
</feature>
<sequence length="589" mass="67150">MSSPFRSSDHSRSTPRSSPSRQRLNDSRSGRVNGHHRGARESLNDSPARQLWDEFNRLVIDEDNAFNRSLDIQDAEQAKLHREALDRALQEHEAVRQSAERAREQLELEIKREHLRREDEEKRGVEKARRELAEEEAGQQRRQLEEATRQEEERKQRELLKREQEEQQRRVEAQKQREEQEKAERKAAQEKEEADRKAREEAAARQRQQQAQKRDPPLPQQAPPPPQPRNAFTTSLQPPQPAQPPTAQQQAPTAQSQPTNEAAKHLVSSVQEREAVHRRYLDLWQRLKVMRKSIEQQCQAAGFKDLGNWRRDMRSRLGQLNKVDRQANVATLRKVRAVLDQAARMTEPSVDASQFIISPDQPPAPENGNTRMSGILVYLLSQLAKGAIEQLITESSVDTAMADPIGVLLCSIFSLPDYRCNGQSLIDVLWAKYHRVCPPLFGISGSENTEQGRLRLGWEAKWVDGAQAHYTRMTGLGAGFSALTLRDFSKSRNRNPAPNRLWWESMARILNLGPNEVQPTHYILVKAMVNDFTPRILQIFASAGKAALRKAVRDFPQIGPRNEKGGLVSSVVAVESMQVTLQQQYGLTL</sequence>
<evidence type="ECO:0000256" key="5">
    <source>
        <dbReference type="ARBA" id="ARBA00022927"/>
    </source>
</evidence>
<dbReference type="GO" id="GO:0000822">
    <property type="term" value="F:inositol hexakisphosphate binding"/>
    <property type="evidence" value="ECO:0007669"/>
    <property type="project" value="TreeGrafter"/>
</dbReference>
<dbReference type="Pfam" id="PF07817">
    <property type="entry name" value="GLE1"/>
    <property type="match status" value="1"/>
</dbReference>
<dbReference type="GO" id="GO:0016973">
    <property type="term" value="P:poly(A)+ mRNA export from nucleus"/>
    <property type="evidence" value="ECO:0007669"/>
    <property type="project" value="InterPro"/>
</dbReference>
<dbReference type="Gene3D" id="1.25.40.510">
    <property type="entry name" value="GLE1-like"/>
    <property type="match status" value="1"/>
</dbReference>
<dbReference type="GO" id="GO:0005737">
    <property type="term" value="C:cytoplasm"/>
    <property type="evidence" value="ECO:0007669"/>
    <property type="project" value="TreeGrafter"/>
</dbReference>
<evidence type="ECO:0000256" key="7">
    <source>
        <dbReference type="ARBA" id="ARBA00023132"/>
    </source>
</evidence>
<evidence type="ECO:0000256" key="10">
    <source>
        <dbReference type="ARBA" id="ARBA00029983"/>
    </source>
</evidence>
<keyword evidence="4" id="KW-0509">mRNA transport</keyword>
<dbReference type="EMBL" id="JAVFHQ010000030">
    <property type="protein sequence ID" value="KAK4543733.1"/>
    <property type="molecule type" value="Genomic_DNA"/>
</dbReference>
<dbReference type="InterPro" id="IPR012476">
    <property type="entry name" value="GLE1"/>
</dbReference>
<dbReference type="GO" id="GO:0031369">
    <property type="term" value="F:translation initiation factor binding"/>
    <property type="evidence" value="ECO:0007669"/>
    <property type="project" value="TreeGrafter"/>
</dbReference>
<keyword evidence="8" id="KW-0539">Nucleus</keyword>
<keyword evidence="7" id="KW-0906">Nuclear pore complex</keyword>
<dbReference type="AlphaFoldDB" id="A0AAV9JG04"/>
<evidence type="ECO:0000256" key="11">
    <source>
        <dbReference type="SAM" id="MobiDB-lite"/>
    </source>
</evidence>
<comment type="caution">
    <text evidence="12">The sequence shown here is derived from an EMBL/GenBank/DDBJ whole genome shotgun (WGS) entry which is preliminary data.</text>
</comment>
<dbReference type="PANTHER" id="PTHR12960:SF0">
    <property type="entry name" value="MRNA EXPORT FACTOR GLE1"/>
    <property type="match status" value="1"/>
</dbReference>
<evidence type="ECO:0000256" key="8">
    <source>
        <dbReference type="ARBA" id="ARBA00023242"/>
    </source>
</evidence>
<keyword evidence="6" id="KW-0811">Translocation</keyword>